<feature type="compositionally biased region" description="Basic and acidic residues" evidence="1">
    <location>
        <begin position="174"/>
        <end position="187"/>
    </location>
</feature>
<accession>A0ABY7CW96</accession>
<sequence>MGEESTNGAEHKLETVSKPDTDNQKSLRLGPQIKHIKPPSKPEQPADRFRLFSDAPPSLVGLNHSAAWSTRSVDQVKFSYAPLQLHRCKGACFLLSDNRPSLIASLQARAARRQVQTVLRRPAESYRLTPSHKHPADWSTSLPPSPSSPPTDSDCSPTPRRVLWTDSKPQATRRLVEKPPSKPEHPADTFRLFRLFYDAPPSLVDCLQATSTRPTGPRDI</sequence>
<feature type="compositionally biased region" description="Basic and acidic residues" evidence="1">
    <location>
        <begin position="9"/>
        <end position="25"/>
    </location>
</feature>
<evidence type="ECO:0000313" key="2">
    <source>
        <dbReference type="EMBL" id="WAQ89558.1"/>
    </source>
</evidence>
<dbReference type="Proteomes" id="UP001164743">
    <property type="component" value="Chromosome 11A"/>
</dbReference>
<feature type="region of interest" description="Disordered" evidence="1">
    <location>
        <begin position="121"/>
        <end position="187"/>
    </location>
</feature>
<protein>
    <submittedName>
        <fullName evidence="2">Uncharacterized protein</fullName>
    </submittedName>
</protein>
<feature type="region of interest" description="Disordered" evidence="1">
    <location>
        <begin position="1"/>
        <end position="47"/>
    </location>
</feature>
<keyword evidence="3" id="KW-1185">Reference proteome</keyword>
<feature type="compositionally biased region" description="Low complexity" evidence="1">
    <location>
        <begin position="150"/>
        <end position="159"/>
    </location>
</feature>
<dbReference type="RefSeq" id="XP_053025113.1">
    <property type="nucleotide sequence ID" value="XM_053161136.1"/>
</dbReference>
<organism evidence="2 3">
    <name type="scientific">Puccinia triticina</name>
    <dbReference type="NCBI Taxonomy" id="208348"/>
    <lineage>
        <taxon>Eukaryota</taxon>
        <taxon>Fungi</taxon>
        <taxon>Dikarya</taxon>
        <taxon>Basidiomycota</taxon>
        <taxon>Pucciniomycotina</taxon>
        <taxon>Pucciniomycetes</taxon>
        <taxon>Pucciniales</taxon>
        <taxon>Pucciniaceae</taxon>
        <taxon>Puccinia</taxon>
    </lineage>
</organism>
<name>A0ABY7CW96_9BASI</name>
<dbReference type="EMBL" id="CP110431">
    <property type="protein sequence ID" value="WAQ89558.1"/>
    <property type="molecule type" value="Genomic_DNA"/>
</dbReference>
<reference evidence="2" key="1">
    <citation type="submission" date="2022-10" db="EMBL/GenBank/DDBJ databases">
        <title>Puccinia triticina Genome sequencing and assembly.</title>
        <authorList>
            <person name="Li C."/>
        </authorList>
    </citation>
    <scope>NUCLEOTIDE SEQUENCE</scope>
    <source>
        <strain evidence="2">Pt15</strain>
    </source>
</reference>
<evidence type="ECO:0000256" key="1">
    <source>
        <dbReference type="SAM" id="MobiDB-lite"/>
    </source>
</evidence>
<proteinExistence type="predicted"/>
<evidence type="ECO:0000313" key="3">
    <source>
        <dbReference type="Proteomes" id="UP001164743"/>
    </source>
</evidence>
<dbReference type="GeneID" id="77802031"/>
<gene>
    <name evidence="2" type="ORF">PtA15_11A248</name>
</gene>